<organism evidence="3 4">
    <name type="scientific">Cnuibacter physcomitrellae</name>
    <dbReference type="NCBI Taxonomy" id="1619308"/>
    <lineage>
        <taxon>Bacteria</taxon>
        <taxon>Bacillati</taxon>
        <taxon>Actinomycetota</taxon>
        <taxon>Actinomycetes</taxon>
        <taxon>Micrococcales</taxon>
        <taxon>Microbacteriaceae</taxon>
        <taxon>Cnuibacter</taxon>
    </lineage>
</organism>
<evidence type="ECO:0000313" key="3">
    <source>
        <dbReference type="EMBL" id="ARJ06628.1"/>
    </source>
</evidence>
<dbReference type="GO" id="GO:0016853">
    <property type="term" value="F:isomerase activity"/>
    <property type="evidence" value="ECO:0007669"/>
    <property type="project" value="UniProtKB-KW"/>
</dbReference>
<evidence type="ECO:0000256" key="1">
    <source>
        <dbReference type="ARBA" id="ARBA00008270"/>
    </source>
</evidence>
<dbReference type="PANTHER" id="PTHR13774:SF39">
    <property type="entry name" value="BIOSYNTHESIS PROTEIN, PUTATIVE-RELATED"/>
    <property type="match status" value="1"/>
</dbReference>
<gene>
    <name evidence="3" type="ORF">B5808_16410</name>
</gene>
<dbReference type="Pfam" id="PF02567">
    <property type="entry name" value="PhzC-PhzF"/>
    <property type="match status" value="1"/>
</dbReference>
<keyword evidence="2" id="KW-0413">Isomerase</keyword>
<name>A0A1X9LQM8_9MICO</name>
<dbReference type="AlphaFoldDB" id="A0A1X9LQM8"/>
<sequence>MVDVLRMTAFPEPGAADGGNPAGVVLEAGGLDEAAMLRLAAEVGYSETAFVREIVDDGAVRRVRIRYFSPEAEVPFCGHATIATAVALAERDGAGELLFETPAGDVAIATSTVDGEPTAAFTSVEPRVTPLDDAVLGRLLDLLGLTSAQLDPTHPPRAAFAGNVHPIVVVADRATFDGFGFDPRAMRALMDEQGWAGTVTVLHPLVAGAVYEARNLFPVGEITEDPATGSAAASTGTYLRELGVLTPPAEVEIRQGAHVGRPSLLRVTVPPTGGIVVRGTAAALPRP</sequence>
<dbReference type="EMBL" id="CP020715">
    <property type="protein sequence ID" value="ARJ06628.1"/>
    <property type="molecule type" value="Genomic_DNA"/>
</dbReference>
<dbReference type="Proteomes" id="UP000192775">
    <property type="component" value="Chromosome"/>
</dbReference>
<dbReference type="InterPro" id="IPR003719">
    <property type="entry name" value="Phenazine_PhzF-like"/>
</dbReference>
<comment type="similarity">
    <text evidence="1">Belongs to the PhzF family.</text>
</comment>
<keyword evidence="4" id="KW-1185">Reference proteome</keyword>
<evidence type="ECO:0000313" key="4">
    <source>
        <dbReference type="Proteomes" id="UP000192775"/>
    </source>
</evidence>
<dbReference type="PIRSF" id="PIRSF016184">
    <property type="entry name" value="PhzC_PhzF"/>
    <property type="match status" value="1"/>
</dbReference>
<dbReference type="SUPFAM" id="SSF54506">
    <property type="entry name" value="Diaminopimelate epimerase-like"/>
    <property type="match status" value="1"/>
</dbReference>
<proteinExistence type="inferred from homology"/>
<accession>A0A1X9LQM8</accession>
<protein>
    <submittedName>
        <fullName evidence="3">Phenazine biosynthesis protein PhzF</fullName>
    </submittedName>
</protein>
<dbReference type="NCBIfam" id="TIGR00654">
    <property type="entry name" value="PhzF_family"/>
    <property type="match status" value="1"/>
</dbReference>
<dbReference type="GO" id="GO:0005737">
    <property type="term" value="C:cytoplasm"/>
    <property type="evidence" value="ECO:0007669"/>
    <property type="project" value="TreeGrafter"/>
</dbReference>
<reference evidence="3 4" key="1">
    <citation type="submission" date="2017-04" db="EMBL/GenBank/DDBJ databases">
        <authorList>
            <person name="Afonso C.L."/>
            <person name="Miller P.J."/>
            <person name="Scott M.A."/>
            <person name="Spackman E."/>
            <person name="Goraichik I."/>
            <person name="Dimitrov K.M."/>
            <person name="Suarez D.L."/>
            <person name="Swayne D.E."/>
        </authorList>
    </citation>
    <scope>NUCLEOTIDE SEQUENCE [LARGE SCALE GENOMIC DNA]</scope>
    <source>
        <strain evidence="4">XA(T)</strain>
    </source>
</reference>
<dbReference type="KEGG" id="cphy:B5808_16410"/>
<dbReference type="PANTHER" id="PTHR13774">
    <property type="entry name" value="PHENAZINE BIOSYNTHESIS PROTEIN"/>
    <property type="match status" value="1"/>
</dbReference>
<dbReference type="Gene3D" id="3.10.310.10">
    <property type="entry name" value="Diaminopimelate Epimerase, Chain A, domain 1"/>
    <property type="match status" value="2"/>
</dbReference>
<dbReference type="RefSeq" id="WP_085020766.1">
    <property type="nucleotide sequence ID" value="NZ_BMHD01000001.1"/>
</dbReference>
<evidence type="ECO:0000256" key="2">
    <source>
        <dbReference type="ARBA" id="ARBA00023235"/>
    </source>
</evidence>